<comment type="caution">
    <text evidence="1">The sequence shown here is derived from an EMBL/GenBank/DDBJ whole genome shotgun (WGS) entry which is preliminary data.</text>
</comment>
<keyword evidence="1" id="KW-0808">Transferase</keyword>
<keyword evidence="2" id="KW-1185">Reference proteome</keyword>
<sequence length="545" mass="62137">MWKDPCLHPLAMFSPQNNILVVKDDVNHPMAIVSSTKSSKTSAHICCLKSRQFKFSLGLLSSVGMRCGLEKNYMLDSICYINNSLHRLFLKLALQHGDGHVVDYLCQPVIDYILKSQLYLNASVRRKKSKEYMALLLKGLKGEDLDCPSQHATEETTLPAFPAWFGKQDDGSSVSFPLSLYWLNNILVIGEKRLASVTYGQIVFPLVFSRGWGLELHSLQIVLLLKVSGCLRSRNLPSQPDEQTFQRTCSGRVTSSHSCKAGVSSLHPKIISLTLMFVHGLPLLKVLMYRKDINPAQPFENKAKMEKTEMFKITFVRIKKFRKFSIIIDMQYYKKCKIIIIVNLQKHEEEDRGKPFGKLQHFTVDNFLKSCLVDAFKMNPHNRNNTTIWEDMNYLVKFLHLSKSSGATPLPPSFSFPAQCNLLAVHLSELEKQGYNPGIKYKKDLQFPHFGLQEYVYECLEQIIGVMAVNKTPAIPYAETKLAWEKKEDCQKSKYESYHWFLEDICYKLFLVCRAGLSNHSHFGRGMVGSSLGPKEGCKTHLGKQ</sequence>
<accession>V8NW62</accession>
<keyword evidence="1" id="KW-0548">Nucleotidyltransferase</keyword>
<proteinExistence type="predicted"/>
<dbReference type="EMBL" id="AZIM01001778">
    <property type="protein sequence ID" value="ETE65797.1"/>
    <property type="molecule type" value="Genomic_DNA"/>
</dbReference>
<gene>
    <name evidence="1" type="primary">NMNAT2</name>
    <name evidence="1" type="ORF">L345_08429</name>
</gene>
<reference evidence="1 2" key="1">
    <citation type="journal article" date="2013" name="Proc. Natl. Acad. Sci. U.S.A.">
        <title>The king cobra genome reveals dynamic gene evolution and adaptation in the snake venom system.</title>
        <authorList>
            <person name="Vonk F.J."/>
            <person name="Casewell N.R."/>
            <person name="Henkel C.V."/>
            <person name="Heimberg A.M."/>
            <person name="Jansen H.J."/>
            <person name="McCleary R.J."/>
            <person name="Kerkkamp H.M."/>
            <person name="Vos R.A."/>
            <person name="Guerreiro I."/>
            <person name="Calvete J.J."/>
            <person name="Wuster W."/>
            <person name="Woods A.E."/>
            <person name="Logan J.M."/>
            <person name="Harrison R.A."/>
            <person name="Castoe T.A."/>
            <person name="de Koning A.P."/>
            <person name="Pollock D.D."/>
            <person name="Yandell M."/>
            <person name="Calderon D."/>
            <person name="Renjifo C."/>
            <person name="Currier R.B."/>
            <person name="Salgado D."/>
            <person name="Pla D."/>
            <person name="Sanz L."/>
            <person name="Hyder A.S."/>
            <person name="Ribeiro J.M."/>
            <person name="Arntzen J.W."/>
            <person name="van den Thillart G.E."/>
            <person name="Boetzer M."/>
            <person name="Pirovano W."/>
            <person name="Dirks R.P."/>
            <person name="Spaink H.P."/>
            <person name="Duboule D."/>
            <person name="McGlinn E."/>
            <person name="Kini R.M."/>
            <person name="Richardson M.K."/>
        </authorList>
    </citation>
    <scope>NUCLEOTIDE SEQUENCE</scope>
    <source>
        <tissue evidence="1">Blood</tissue>
    </source>
</reference>
<dbReference type="OrthoDB" id="422187at2759"/>
<protein>
    <submittedName>
        <fullName evidence="1">Nicotinamide mononucleotide adenylyltransferase 2</fullName>
    </submittedName>
</protein>
<feature type="non-terminal residue" evidence="1">
    <location>
        <position position="1"/>
    </location>
</feature>
<evidence type="ECO:0000313" key="1">
    <source>
        <dbReference type="EMBL" id="ETE65797.1"/>
    </source>
</evidence>
<organism evidence="1 2">
    <name type="scientific">Ophiophagus hannah</name>
    <name type="common">King cobra</name>
    <name type="synonym">Naja hannah</name>
    <dbReference type="NCBI Taxonomy" id="8665"/>
    <lineage>
        <taxon>Eukaryota</taxon>
        <taxon>Metazoa</taxon>
        <taxon>Chordata</taxon>
        <taxon>Craniata</taxon>
        <taxon>Vertebrata</taxon>
        <taxon>Euteleostomi</taxon>
        <taxon>Lepidosauria</taxon>
        <taxon>Squamata</taxon>
        <taxon>Bifurcata</taxon>
        <taxon>Unidentata</taxon>
        <taxon>Episquamata</taxon>
        <taxon>Toxicofera</taxon>
        <taxon>Serpentes</taxon>
        <taxon>Colubroidea</taxon>
        <taxon>Elapidae</taxon>
        <taxon>Elapinae</taxon>
        <taxon>Ophiophagus</taxon>
    </lineage>
</organism>
<evidence type="ECO:0000313" key="2">
    <source>
        <dbReference type="Proteomes" id="UP000018936"/>
    </source>
</evidence>
<name>V8NW62_OPHHA</name>
<dbReference type="AlphaFoldDB" id="V8NW62"/>
<dbReference type="GO" id="GO:0016779">
    <property type="term" value="F:nucleotidyltransferase activity"/>
    <property type="evidence" value="ECO:0007669"/>
    <property type="project" value="UniProtKB-KW"/>
</dbReference>
<dbReference type="Proteomes" id="UP000018936">
    <property type="component" value="Unassembled WGS sequence"/>
</dbReference>